<reference evidence="5 6" key="1">
    <citation type="journal article" date="2019" name="Int. J. Syst. Evol. Microbiol.">
        <title>The Global Catalogue of Microorganisms (GCM) 10K type strain sequencing project: providing services to taxonomists for standard genome sequencing and annotation.</title>
        <authorList>
            <consortium name="The Broad Institute Genomics Platform"/>
            <consortium name="The Broad Institute Genome Sequencing Center for Infectious Disease"/>
            <person name="Wu L."/>
            <person name="Ma J."/>
        </authorList>
    </citation>
    <scope>NUCLEOTIDE SEQUENCE [LARGE SCALE GENOMIC DNA]</scope>
    <source>
        <strain evidence="5 6">JCM 30072</strain>
    </source>
</reference>
<dbReference type="InterPro" id="IPR056433">
    <property type="entry name" value="DmsR-like_N"/>
</dbReference>
<dbReference type="Proteomes" id="UP001596445">
    <property type="component" value="Unassembled WGS sequence"/>
</dbReference>
<evidence type="ECO:0000313" key="6">
    <source>
        <dbReference type="Proteomes" id="UP001596445"/>
    </source>
</evidence>
<dbReference type="Pfam" id="PF04967">
    <property type="entry name" value="HTH_10"/>
    <property type="match status" value="1"/>
</dbReference>
<gene>
    <name evidence="5" type="ORF">ACFQQG_16430</name>
</gene>
<protein>
    <submittedName>
        <fullName evidence="5">Helix-turn-helix domain-containing protein</fullName>
    </submittedName>
</protein>
<dbReference type="InterPro" id="IPR007050">
    <property type="entry name" value="HTH_bacterioopsin"/>
</dbReference>
<keyword evidence="6" id="KW-1185">Reference proteome</keyword>
<accession>A0ABD5W5P1</accession>
<dbReference type="Gene3D" id="1.10.10.10">
    <property type="entry name" value="Winged helix-like DNA-binding domain superfamily/Winged helix DNA-binding domain"/>
    <property type="match status" value="1"/>
</dbReference>
<evidence type="ECO:0000256" key="1">
    <source>
        <dbReference type="ARBA" id="ARBA00023015"/>
    </source>
</evidence>
<evidence type="ECO:0000313" key="5">
    <source>
        <dbReference type="EMBL" id="MFC7059471.1"/>
    </source>
</evidence>
<feature type="domain" description="DmsR-like N-terminal" evidence="4">
    <location>
        <begin position="1"/>
        <end position="139"/>
    </location>
</feature>
<proteinExistence type="predicted"/>
<evidence type="ECO:0000259" key="3">
    <source>
        <dbReference type="Pfam" id="PF04967"/>
    </source>
</evidence>
<sequence length="216" mass="23879">MSGIRAELVFTTPETCPVASASSAVDEPIEEIEWGSGDDGVTEQFTAPADSTEMPTTADEAEFSEVFDYGPRTVYEFDRDPNRPCVCEFVEETVGPVSDTYAVDGDLHVTIHARDITDLRKNIRAFQDRFGDVRIEHLVSGRSDDEDSDITPVDVRRLTDRQQEVLETATEMGYFDYPRGANAGEVADELGIQPSTFTEHLNAAQSKILDELGFGE</sequence>
<dbReference type="GeneID" id="76631638"/>
<evidence type="ECO:0000259" key="4">
    <source>
        <dbReference type="Pfam" id="PF24277"/>
    </source>
</evidence>
<dbReference type="AlphaFoldDB" id="A0ABD5W5P1"/>
<dbReference type="InterPro" id="IPR036388">
    <property type="entry name" value="WH-like_DNA-bd_sf"/>
</dbReference>
<evidence type="ECO:0000256" key="2">
    <source>
        <dbReference type="ARBA" id="ARBA00023163"/>
    </source>
</evidence>
<dbReference type="Pfam" id="PF24277">
    <property type="entry name" value="DmsR_N"/>
    <property type="match status" value="1"/>
</dbReference>
<dbReference type="PANTHER" id="PTHR34236">
    <property type="entry name" value="DIMETHYL SULFOXIDE REDUCTASE TRANSCRIPTIONAL ACTIVATOR"/>
    <property type="match status" value="1"/>
</dbReference>
<keyword evidence="1" id="KW-0805">Transcription regulation</keyword>
<keyword evidence="2" id="KW-0804">Transcription</keyword>
<organism evidence="5 6">
    <name type="scientific">Halovenus salina</name>
    <dbReference type="NCBI Taxonomy" id="1510225"/>
    <lineage>
        <taxon>Archaea</taxon>
        <taxon>Methanobacteriati</taxon>
        <taxon>Methanobacteriota</taxon>
        <taxon>Stenosarchaea group</taxon>
        <taxon>Halobacteria</taxon>
        <taxon>Halobacteriales</taxon>
        <taxon>Haloarculaceae</taxon>
        <taxon>Halovenus</taxon>
    </lineage>
</organism>
<feature type="domain" description="HTH bat-type" evidence="3">
    <location>
        <begin position="158"/>
        <end position="209"/>
    </location>
</feature>
<name>A0ABD5W5P1_9EURY</name>
<dbReference type="RefSeq" id="WP_267162250.1">
    <property type="nucleotide sequence ID" value="NZ_CP112972.1"/>
</dbReference>
<comment type="caution">
    <text evidence="5">The sequence shown here is derived from an EMBL/GenBank/DDBJ whole genome shotgun (WGS) entry which is preliminary data.</text>
</comment>
<dbReference type="EMBL" id="JBHSZI010000001">
    <property type="protein sequence ID" value="MFC7059471.1"/>
    <property type="molecule type" value="Genomic_DNA"/>
</dbReference>
<dbReference type="PANTHER" id="PTHR34236:SF1">
    <property type="entry name" value="DIMETHYL SULFOXIDE REDUCTASE TRANSCRIPTIONAL ACTIVATOR"/>
    <property type="match status" value="1"/>
</dbReference>